<dbReference type="Proteomes" id="UP001597371">
    <property type="component" value="Unassembled WGS sequence"/>
</dbReference>
<dbReference type="Gene3D" id="3.60.15.10">
    <property type="entry name" value="Ribonuclease Z/Hydroxyacylglutathione hydrolase-like"/>
    <property type="match status" value="1"/>
</dbReference>
<dbReference type="RefSeq" id="WP_209739040.1">
    <property type="nucleotide sequence ID" value="NZ_CP072611.1"/>
</dbReference>
<dbReference type="InterPro" id="IPR001279">
    <property type="entry name" value="Metallo-B-lactamas"/>
</dbReference>
<protein>
    <submittedName>
        <fullName evidence="2">MBL fold metallo-hydrolase</fullName>
    </submittedName>
</protein>
<reference evidence="3" key="1">
    <citation type="journal article" date="2019" name="Int. J. Syst. Evol. Microbiol.">
        <title>The Global Catalogue of Microorganisms (GCM) 10K type strain sequencing project: providing services to taxonomists for standard genome sequencing and annotation.</title>
        <authorList>
            <consortium name="The Broad Institute Genomics Platform"/>
            <consortium name="The Broad Institute Genome Sequencing Center for Infectious Disease"/>
            <person name="Wu L."/>
            <person name="Ma J."/>
        </authorList>
    </citation>
    <scope>NUCLEOTIDE SEQUENCE [LARGE SCALE GENOMIC DNA]</scope>
    <source>
        <strain evidence="3">ZS-35-S2</strain>
    </source>
</reference>
<dbReference type="SUPFAM" id="SSF56281">
    <property type="entry name" value="Metallo-hydrolase/oxidoreductase"/>
    <property type="match status" value="1"/>
</dbReference>
<comment type="caution">
    <text evidence="2">The sequence shown here is derived from an EMBL/GenBank/DDBJ whole genome shotgun (WGS) entry which is preliminary data.</text>
</comment>
<evidence type="ECO:0000313" key="2">
    <source>
        <dbReference type="EMBL" id="MFD2238135.1"/>
    </source>
</evidence>
<name>A0ABW5CPE4_9HYPH</name>
<dbReference type="SMART" id="SM00849">
    <property type="entry name" value="Lactamase_B"/>
    <property type="match status" value="1"/>
</dbReference>
<dbReference type="Pfam" id="PF00753">
    <property type="entry name" value="Lactamase_B"/>
    <property type="match status" value="1"/>
</dbReference>
<proteinExistence type="predicted"/>
<organism evidence="2 3">
    <name type="scientific">Aureimonas populi</name>
    <dbReference type="NCBI Taxonomy" id="1701758"/>
    <lineage>
        <taxon>Bacteria</taxon>
        <taxon>Pseudomonadati</taxon>
        <taxon>Pseudomonadota</taxon>
        <taxon>Alphaproteobacteria</taxon>
        <taxon>Hyphomicrobiales</taxon>
        <taxon>Aurantimonadaceae</taxon>
        <taxon>Aureimonas</taxon>
    </lineage>
</organism>
<sequence>MNRLTALSGFDRKGPAAFLAEIEGRRFLLDLGEGPDDARRPDLSGVGPVDAILVSHGHPDHVGALDMKGALGNPPVHATGLVARTAARGLSGEVLPLPMEGASEIAGVTVETGPAGHAPGAVWMRLGGEEGLLYTGDCSPESVLFAYRCPPRAAALVLDASYGVYDEPLESALARLLALAQEPLLLPAPAGGRGLEMALLLCEAGAEVALCPAHLEVASILLESGGLSPRLAARLCALLEKAAPLGPDAPARGVMIAAKPNAQGGVAAALAERFARSGEARIVFTGHLSAGTPAQALVAAGKAQFLRWNVHPRLTDIAALLEAVRPRLAMPAFVAQGGREALAAALPGFRLADRPRMKW</sequence>
<dbReference type="EMBL" id="JBHUIJ010000013">
    <property type="protein sequence ID" value="MFD2238135.1"/>
    <property type="molecule type" value="Genomic_DNA"/>
</dbReference>
<dbReference type="Gene3D" id="3.40.50.10890">
    <property type="match status" value="1"/>
</dbReference>
<dbReference type="InterPro" id="IPR050698">
    <property type="entry name" value="MBL"/>
</dbReference>
<dbReference type="InterPro" id="IPR036866">
    <property type="entry name" value="RibonucZ/Hydroxyglut_hydro"/>
</dbReference>
<gene>
    <name evidence="2" type="ORF">ACFSKQ_11755</name>
</gene>
<evidence type="ECO:0000259" key="1">
    <source>
        <dbReference type="SMART" id="SM00849"/>
    </source>
</evidence>
<evidence type="ECO:0000313" key="3">
    <source>
        <dbReference type="Proteomes" id="UP001597371"/>
    </source>
</evidence>
<accession>A0ABW5CPE4</accession>
<feature type="domain" description="Metallo-beta-lactamase" evidence="1">
    <location>
        <begin position="14"/>
        <end position="191"/>
    </location>
</feature>
<keyword evidence="3" id="KW-1185">Reference proteome</keyword>
<dbReference type="PANTHER" id="PTHR11203">
    <property type="entry name" value="CLEAVAGE AND POLYADENYLATION SPECIFICITY FACTOR FAMILY MEMBER"/>
    <property type="match status" value="1"/>
</dbReference>
<dbReference type="PANTHER" id="PTHR11203:SF37">
    <property type="entry name" value="INTEGRATOR COMPLEX SUBUNIT 11"/>
    <property type="match status" value="1"/>
</dbReference>